<dbReference type="PROSITE" id="PS00141">
    <property type="entry name" value="ASP_PROTEASE"/>
    <property type="match status" value="1"/>
</dbReference>
<dbReference type="AlphaFoldDB" id="A0A0K0K3D7"/>
<dbReference type="FunFam" id="3.10.10.10:FF:000002">
    <property type="entry name" value="Retrovirus-related Pol polyprotein from transposon 17.6-like protein"/>
    <property type="match status" value="1"/>
</dbReference>
<dbReference type="GO" id="GO:0006508">
    <property type="term" value="P:proteolysis"/>
    <property type="evidence" value="ECO:0007669"/>
    <property type="project" value="InterPro"/>
</dbReference>
<evidence type="ECO:0000259" key="1">
    <source>
        <dbReference type="PROSITE" id="PS50878"/>
    </source>
</evidence>
<dbReference type="InterPro" id="IPR043502">
    <property type="entry name" value="DNA/RNA_pol_sf"/>
</dbReference>
<dbReference type="InterPro" id="IPR001969">
    <property type="entry name" value="Aspartic_peptidase_AS"/>
</dbReference>
<dbReference type="SUPFAM" id="SSF50630">
    <property type="entry name" value="Acid proteases"/>
    <property type="match status" value="1"/>
</dbReference>
<dbReference type="PROSITE" id="PS50878">
    <property type="entry name" value="RT_POL"/>
    <property type="match status" value="1"/>
</dbReference>
<dbReference type="CDD" id="cd01647">
    <property type="entry name" value="RT_LTR"/>
    <property type="match status" value="1"/>
</dbReference>
<dbReference type="Pfam" id="PF00078">
    <property type="entry name" value="RVT_1"/>
    <property type="match status" value="1"/>
</dbReference>
<evidence type="ECO:0000313" key="2">
    <source>
        <dbReference type="EMBL" id="AFM75879.1"/>
    </source>
</evidence>
<dbReference type="EMBL" id="JN252507">
    <property type="protein sequence ID" value="AFM75879.1"/>
    <property type="molecule type" value="Genomic_DNA"/>
</dbReference>
<feature type="domain" description="Reverse transcriptase" evidence="1">
    <location>
        <begin position="314"/>
        <end position="409"/>
    </location>
</feature>
<name>A0A0K0K3D7_9ORTH</name>
<dbReference type="PANTHER" id="PTHR24559">
    <property type="entry name" value="TRANSPOSON TY3-I GAG-POL POLYPROTEIN"/>
    <property type="match status" value="1"/>
</dbReference>
<dbReference type="InterPro" id="IPR021109">
    <property type="entry name" value="Peptidase_aspartic_dom_sf"/>
</dbReference>
<dbReference type="InterPro" id="IPR053134">
    <property type="entry name" value="RNA-dir_DNA_polymerase"/>
</dbReference>
<dbReference type="Gene3D" id="3.10.10.10">
    <property type="entry name" value="HIV Type 1 Reverse Transcriptase, subunit A, domain 1"/>
    <property type="match status" value="1"/>
</dbReference>
<dbReference type="GO" id="GO:0071897">
    <property type="term" value="P:DNA biosynthetic process"/>
    <property type="evidence" value="ECO:0007669"/>
    <property type="project" value="UniProtKB-ARBA"/>
</dbReference>
<accession>A0A0K0K3D7</accession>
<reference evidence="2" key="1">
    <citation type="submission" date="2011-07" db="EMBL/GenBank/DDBJ databases">
        <title>Gypsy, RTE and Mariner transposable elements populate Eyprepocnemis plorans and Locusta migratoria genomes.</title>
        <authorList>
            <person name="Montiel E.E."/>
            <person name="Cabrero J."/>
            <person name="Camacho J.P.M."/>
            <person name="Lopez-Leon M.D."/>
        </authorList>
    </citation>
    <scope>NUCLEOTIDE SEQUENCE</scope>
</reference>
<proteinExistence type="predicted"/>
<organism evidence="2">
    <name type="scientific">Eyprepocnemis plorans</name>
    <dbReference type="NCBI Taxonomy" id="34655"/>
    <lineage>
        <taxon>Eukaryota</taxon>
        <taxon>Metazoa</taxon>
        <taxon>Ecdysozoa</taxon>
        <taxon>Arthropoda</taxon>
        <taxon>Hexapoda</taxon>
        <taxon>Insecta</taxon>
        <taxon>Pterygota</taxon>
        <taxon>Neoptera</taxon>
        <taxon>Polyneoptera</taxon>
        <taxon>Orthoptera</taxon>
        <taxon>Caelifera</taxon>
        <taxon>Acrididea</taxon>
        <taxon>Acridomorpha</taxon>
        <taxon>Acridoidea</taxon>
        <taxon>Acrididae</taxon>
        <taxon>Eyprepocnemidinae</taxon>
        <taxon>Eyprepocnemis</taxon>
    </lineage>
</organism>
<dbReference type="SUPFAM" id="SSF56672">
    <property type="entry name" value="DNA/RNA polymerases"/>
    <property type="match status" value="1"/>
</dbReference>
<dbReference type="Pfam" id="PF13975">
    <property type="entry name" value="gag-asp_proteas"/>
    <property type="match status" value="1"/>
</dbReference>
<sequence>MSGNLIDVIIDGQSVRALVDSGASFSVLSNNYRRQLKKIMFCDTGATVLKVANGKYIQPAGTCVARITINNRTQPFEFVVLTECSHNVILGWDFLQASQAIIDCGRSELQIEEVVPTGTCHTEFSRKLFVIDNVTIPPLTMRKVPVGNTDDQFNCQVLVDSKKFIRLTKELYIPAAIISITDGRGELWITNCHEQSQLIPKGMCIGTAEPVQDGELNVIDEDPCSVVNTDNTLEGTTVELPIGPGLTEEQRQQVLAILRQFSGAFKAQQEKSHTKRPTVKHRINTGDHPPISQRSYRMSPAERRIIQEEVEKMLHDDIIQPSESPWSSPVVLVKKKDGTWRFCVDYRRLNKVTKKDVYPLPRIDDTLDCLKGAKYFSTMDMQTGYWQIEVDEADREKTAFITPDGLYEF</sequence>
<protein>
    <submittedName>
        <fullName evidence="2">Gag-pol polyprotein</fullName>
    </submittedName>
</protein>
<dbReference type="CDD" id="cd00303">
    <property type="entry name" value="retropepsin_like"/>
    <property type="match status" value="1"/>
</dbReference>
<dbReference type="PANTHER" id="PTHR24559:SF444">
    <property type="entry name" value="REVERSE TRANSCRIPTASE DOMAIN-CONTAINING PROTEIN"/>
    <property type="match status" value="1"/>
</dbReference>
<dbReference type="InterPro" id="IPR000477">
    <property type="entry name" value="RT_dom"/>
</dbReference>
<dbReference type="Gene3D" id="2.40.70.10">
    <property type="entry name" value="Acid Proteases"/>
    <property type="match status" value="1"/>
</dbReference>
<feature type="non-terminal residue" evidence="2">
    <location>
        <position position="409"/>
    </location>
</feature>
<dbReference type="GO" id="GO:0004190">
    <property type="term" value="F:aspartic-type endopeptidase activity"/>
    <property type="evidence" value="ECO:0007669"/>
    <property type="project" value="InterPro"/>
</dbReference>